<feature type="compositionally biased region" description="Basic and acidic residues" evidence="1">
    <location>
        <begin position="147"/>
        <end position="160"/>
    </location>
</feature>
<feature type="region of interest" description="Disordered" evidence="1">
    <location>
        <begin position="88"/>
        <end position="108"/>
    </location>
</feature>
<reference evidence="2" key="2">
    <citation type="submission" date="2025-08" db="UniProtKB">
        <authorList>
            <consortium name="Ensembl"/>
        </authorList>
    </citation>
    <scope>IDENTIFICATION</scope>
</reference>
<evidence type="ECO:0000313" key="3">
    <source>
        <dbReference type="Proteomes" id="UP000314985"/>
    </source>
</evidence>
<dbReference type="Ensembl" id="ENSSSCT00070021442.1">
    <property type="protein sequence ID" value="ENSSSCP00070017731.1"/>
    <property type="gene ID" value="ENSSSCG00070011047.1"/>
</dbReference>
<proteinExistence type="predicted"/>
<organism evidence="2 3">
    <name type="scientific">Sus scrofa</name>
    <name type="common">Pig</name>
    <dbReference type="NCBI Taxonomy" id="9823"/>
    <lineage>
        <taxon>Eukaryota</taxon>
        <taxon>Metazoa</taxon>
        <taxon>Chordata</taxon>
        <taxon>Craniata</taxon>
        <taxon>Vertebrata</taxon>
        <taxon>Euteleostomi</taxon>
        <taxon>Mammalia</taxon>
        <taxon>Eutheria</taxon>
        <taxon>Laurasiatheria</taxon>
        <taxon>Artiodactyla</taxon>
        <taxon>Suina</taxon>
        <taxon>Suidae</taxon>
        <taxon>Sus</taxon>
    </lineage>
</organism>
<accession>A0A4X1TRA1</accession>
<sequence>MAALRSSRPICIRAAFSVGSARAGFRRRQRNMLRRLCVSHRGTSLPGSGSFSHQFLDPYDGDSEGPHSPSSCGFSSCPLGDASCHVPLQTLRPRSPGEGSVEDPLSAAPPVLVPPAASDVDMQPAEAGSPEVWGRAAWLPGPPGDPRMAEEDWGPRETGRHVQGRARVSRLPPRLGTERDKGPKCSLSKRKLELLLAEPAKNKRRRQNGA</sequence>
<dbReference type="Proteomes" id="UP000314985">
    <property type="component" value="Chromosome 7"/>
</dbReference>
<dbReference type="PANTHER" id="PTHR38495:SF1">
    <property type="entry name" value="RIKEN CDNA 1700001K19 GENE"/>
    <property type="match status" value="1"/>
</dbReference>
<evidence type="ECO:0000256" key="1">
    <source>
        <dbReference type="SAM" id="MobiDB-lite"/>
    </source>
</evidence>
<evidence type="ECO:0000313" key="2">
    <source>
        <dbReference type="Ensembl" id="ENSSSCP00070017731.1"/>
    </source>
</evidence>
<reference evidence="2 3" key="1">
    <citation type="submission" date="2017-08" db="EMBL/GenBank/DDBJ databases">
        <title>USMARCv1.0.</title>
        <authorList>
            <person name="Hannum G.I."/>
            <person name="Koren S."/>
            <person name="Schroeder S.G."/>
            <person name="Chin S.C."/>
            <person name="Nonneman D.J."/>
            <person name="Becker S.A."/>
            <person name="Rosen B.D."/>
            <person name="Bickhart D.M."/>
            <person name="Putnam N.H."/>
            <person name="Green R.E."/>
            <person name="Tuggle C.K."/>
            <person name="Liu H."/>
            <person name="Rohrer G.A."/>
            <person name="Warr A."/>
            <person name="Hall R."/>
            <person name="Kim K."/>
            <person name="Hume D.A."/>
            <person name="Talbot R."/>
            <person name="Chow W."/>
            <person name="Howe K."/>
            <person name="Schwartz A.S."/>
            <person name="Watson M."/>
            <person name="Archibald A.L."/>
            <person name="Phillippy A.M."/>
            <person name="Smith T.P.L."/>
        </authorList>
    </citation>
    <scope>NUCLEOTIDE SEQUENCE [LARGE SCALE GENOMIC DNA]</scope>
</reference>
<feature type="compositionally biased region" description="Polar residues" evidence="1">
    <location>
        <begin position="43"/>
        <end position="53"/>
    </location>
</feature>
<dbReference type="AlphaFoldDB" id="A0A4X1TRA1"/>
<feature type="region of interest" description="Disordered" evidence="1">
    <location>
        <begin position="147"/>
        <end position="184"/>
    </location>
</feature>
<protein>
    <submittedName>
        <fullName evidence="2">Uncharacterized protein</fullName>
    </submittedName>
</protein>
<name>A0A4X1TRA1_PIG</name>
<dbReference type="PANTHER" id="PTHR38495">
    <property type="entry name" value="MCG11474"/>
    <property type="match status" value="1"/>
</dbReference>
<feature type="region of interest" description="Disordered" evidence="1">
    <location>
        <begin position="43"/>
        <end position="72"/>
    </location>
</feature>